<comment type="similarity">
    <text evidence="1">Belongs to the ROK (NagC/XylR) family.</text>
</comment>
<dbReference type="EMBL" id="KM455540">
    <property type="protein sequence ID" value="AKQ19036.1"/>
    <property type="molecule type" value="Genomic_DNA"/>
</dbReference>
<accession>A0A0H4UQR1</accession>
<reference evidence="2" key="1">
    <citation type="submission" date="2014-08" db="EMBL/GenBank/DDBJ databases">
        <authorList>
            <person name="Li H.F."/>
            <person name="Huang L.F."/>
            <person name="Lan Y.Y."/>
        </authorList>
    </citation>
    <scope>NUCLEOTIDE SEQUENCE</scope>
    <source>
        <strain evidence="2">L8</strain>
    </source>
</reference>
<dbReference type="SUPFAM" id="SSF53067">
    <property type="entry name" value="Actin-like ATPase domain"/>
    <property type="match status" value="1"/>
</dbReference>
<dbReference type="InterPro" id="IPR000600">
    <property type="entry name" value="ROK"/>
</dbReference>
<dbReference type="PANTHER" id="PTHR18964:SF149">
    <property type="entry name" value="BIFUNCTIONAL UDP-N-ACETYLGLUCOSAMINE 2-EPIMERASE_N-ACETYLMANNOSAMINE KINASE"/>
    <property type="match status" value="1"/>
</dbReference>
<keyword evidence="2" id="KW-0418">Kinase</keyword>
<organism evidence="2">
    <name type="scientific">Streptomyces rosa</name>
    <dbReference type="NCBI Taxonomy" id="68265"/>
    <lineage>
        <taxon>Bacteria</taxon>
        <taxon>Bacillati</taxon>
        <taxon>Actinomycetota</taxon>
        <taxon>Actinomycetes</taxon>
        <taxon>Kitasatosporales</taxon>
        <taxon>Streptomycetaceae</taxon>
        <taxon>Streptomyces</taxon>
    </lineage>
</organism>
<dbReference type="InterPro" id="IPR043129">
    <property type="entry name" value="ATPase_NBD"/>
</dbReference>
<dbReference type="Gene3D" id="3.30.420.40">
    <property type="match status" value="2"/>
</dbReference>
<dbReference type="PANTHER" id="PTHR18964">
    <property type="entry name" value="ROK (REPRESSOR, ORF, KINASE) FAMILY"/>
    <property type="match status" value="1"/>
</dbReference>
<evidence type="ECO:0000313" key="2">
    <source>
        <dbReference type="EMBL" id="AKQ19036.1"/>
    </source>
</evidence>
<protein>
    <submittedName>
        <fullName evidence="2">Kanamycin kinase protein</fullName>
    </submittedName>
</protein>
<evidence type="ECO:0000256" key="1">
    <source>
        <dbReference type="ARBA" id="ARBA00006479"/>
    </source>
</evidence>
<proteinExistence type="inferred from homology"/>
<keyword evidence="2" id="KW-0808">Transferase</keyword>
<name>A0A0H4UQR1_9ACTN</name>
<dbReference type="AlphaFoldDB" id="A0A0H4UQR1"/>
<sequence>MSRLGIDIGGTKVALRLERSGAAVGAAPLGETFPWPAEGDVAADLRALAAAVDGLRRPPGDPVVSVGVALPAALDARGRVRGWPNRPSWAGLDIRRHLAAFLPAARVRIADDGDLAALAEARAAGCRDLVHLGVGTGIGGGVVLDGVMRPGTARGSCEVGHVIVDHRTGAVCDCGRRGCVQSLSSGRAALRRAAELLGGPVEFARLRDAWTAREDWAVEVVTTGASALAAAATSLAELTHPDVVTVGGGFAAALPGYVDEVSARFDALRRPSGPAPEIRPAALGALSSLDGAALLARGVGVREPETEPS</sequence>
<dbReference type="GO" id="GO:0016301">
    <property type="term" value="F:kinase activity"/>
    <property type="evidence" value="ECO:0007669"/>
    <property type="project" value="UniProtKB-KW"/>
</dbReference>
<dbReference type="Pfam" id="PF00480">
    <property type="entry name" value="ROK"/>
    <property type="match status" value="1"/>
</dbReference>